<evidence type="ECO:0000256" key="1">
    <source>
        <dbReference type="SAM" id="Phobius"/>
    </source>
</evidence>
<dbReference type="Proteomes" id="UP000713479">
    <property type="component" value="Unassembled WGS sequence"/>
</dbReference>
<protein>
    <submittedName>
        <fullName evidence="2">Uncharacterized protein</fullName>
    </submittedName>
</protein>
<keyword evidence="1" id="KW-1133">Transmembrane helix</keyword>
<evidence type="ECO:0000313" key="2">
    <source>
        <dbReference type="EMBL" id="MBE6511044.1"/>
    </source>
</evidence>
<feature type="transmembrane region" description="Helical" evidence="1">
    <location>
        <begin position="7"/>
        <end position="27"/>
    </location>
</feature>
<gene>
    <name evidence="2" type="ORF">E7Z74_07260</name>
</gene>
<organism evidence="2 3">
    <name type="scientific">Methanobrevibacter millerae</name>
    <dbReference type="NCBI Taxonomy" id="230361"/>
    <lineage>
        <taxon>Archaea</taxon>
        <taxon>Methanobacteriati</taxon>
        <taxon>Methanobacteriota</taxon>
        <taxon>Methanomada group</taxon>
        <taxon>Methanobacteria</taxon>
        <taxon>Methanobacteriales</taxon>
        <taxon>Methanobacteriaceae</taxon>
        <taxon>Methanobrevibacter</taxon>
    </lineage>
</organism>
<proteinExistence type="predicted"/>
<accession>A0A8T3VHR4</accession>
<sequence>MKDEIGNLYIADAIIALSILFIAMIMLNSLVSLPNPTYSDISHNSKNAQDIMEILSGKVDFKDHTFLSEITGILKDNKNSKKSIREVSQICDDKFGELKLSNYRFVESNKLDSKILSESGDFSKADRISVATRNYDGYSYTLYLW</sequence>
<comment type="caution">
    <text evidence="2">The sequence shown here is derived from an EMBL/GenBank/DDBJ whole genome shotgun (WGS) entry which is preliminary data.</text>
</comment>
<keyword evidence="1" id="KW-0812">Transmembrane</keyword>
<evidence type="ECO:0000313" key="3">
    <source>
        <dbReference type="Proteomes" id="UP000713479"/>
    </source>
</evidence>
<name>A0A8T3VHR4_9EURY</name>
<reference evidence="2" key="1">
    <citation type="submission" date="2019-04" db="EMBL/GenBank/DDBJ databases">
        <title>Evolution of Biomass-Degrading Anaerobic Consortia Revealed by Metagenomics.</title>
        <authorList>
            <person name="Peng X."/>
        </authorList>
    </citation>
    <scope>NUCLEOTIDE SEQUENCE</scope>
    <source>
        <strain evidence="2">SIG13</strain>
    </source>
</reference>
<dbReference type="AlphaFoldDB" id="A0A8T3VHR4"/>
<keyword evidence="1" id="KW-0472">Membrane</keyword>
<dbReference type="EMBL" id="SUTF01000008">
    <property type="protein sequence ID" value="MBE6511044.1"/>
    <property type="molecule type" value="Genomic_DNA"/>
</dbReference>